<dbReference type="Gene3D" id="3.40.630.30">
    <property type="match status" value="1"/>
</dbReference>
<dbReference type="InterPro" id="IPR016181">
    <property type="entry name" value="Acyl_CoA_acyltransferase"/>
</dbReference>
<name>A0A5C8UQG6_9MICO</name>
<reference evidence="4 5" key="1">
    <citation type="submission" date="2019-08" db="EMBL/GenBank/DDBJ databases">
        <title>Bacterial whole genome sequence for Glaciihabitans sp. CHu50b-6-2.</title>
        <authorList>
            <person name="Jin L."/>
        </authorList>
    </citation>
    <scope>NUCLEOTIDE SEQUENCE [LARGE SCALE GENOMIC DNA]</scope>
    <source>
        <strain evidence="4 5">CHu50b-6-2</strain>
    </source>
</reference>
<dbReference type="PROSITE" id="PS51186">
    <property type="entry name" value="GNAT"/>
    <property type="match status" value="1"/>
</dbReference>
<keyword evidence="2" id="KW-0012">Acyltransferase</keyword>
<dbReference type="Pfam" id="PF00583">
    <property type="entry name" value="Acetyltransf_1"/>
    <property type="match status" value="1"/>
</dbReference>
<proteinExistence type="predicted"/>
<dbReference type="InterPro" id="IPR050832">
    <property type="entry name" value="Bact_Acetyltransf"/>
</dbReference>
<evidence type="ECO:0000256" key="2">
    <source>
        <dbReference type="ARBA" id="ARBA00023315"/>
    </source>
</evidence>
<dbReference type="SUPFAM" id="SSF55729">
    <property type="entry name" value="Acyl-CoA N-acyltransferases (Nat)"/>
    <property type="match status" value="1"/>
</dbReference>
<organism evidence="4 5">
    <name type="scientific">Lacisediminihabitans profunda</name>
    <dbReference type="NCBI Taxonomy" id="2594790"/>
    <lineage>
        <taxon>Bacteria</taxon>
        <taxon>Bacillati</taxon>
        <taxon>Actinomycetota</taxon>
        <taxon>Actinomycetes</taxon>
        <taxon>Micrococcales</taxon>
        <taxon>Microbacteriaceae</taxon>
        <taxon>Lacisediminihabitans</taxon>
    </lineage>
</organism>
<accession>A0A5C8UQG6</accession>
<dbReference type="Proteomes" id="UP000321379">
    <property type="component" value="Unassembled WGS sequence"/>
</dbReference>
<dbReference type="PANTHER" id="PTHR43877">
    <property type="entry name" value="AMINOALKYLPHOSPHONATE N-ACETYLTRANSFERASE-RELATED-RELATED"/>
    <property type="match status" value="1"/>
</dbReference>
<protein>
    <submittedName>
        <fullName evidence="4">GNAT family N-acetyltransferase</fullName>
    </submittedName>
</protein>
<dbReference type="PANTHER" id="PTHR43877:SF1">
    <property type="entry name" value="ACETYLTRANSFERASE"/>
    <property type="match status" value="1"/>
</dbReference>
<feature type="domain" description="N-acetyltransferase" evidence="3">
    <location>
        <begin position="13"/>
        <end position="154"/>
    </location>
</feature>
<dbReference type="AlphaFoldDB" id="A0A5C8UQG6"/>
<evidence type="ECO:0000256" key="1">
    <source>
        <dbReference type="ARBA" id="ARBA00022679"/>
    </source>
</evidence>
<dbReference type="CDD" id="cd04301">
    <property type="entry name" value="NAT_SF"/>
    <property type="match status" value="1"/>
</dbReference>
<dbReference type="GO" id="GO:0016747">
    <property type="term" value="F:acyltransferase activity, transferring groups other than amino-acyl groups"/>
    <property type="evidence" value="ECO:0007669"/>
    <property type="project" value="InterPro"/>
</dbReference>
<evidence type="ECO:0000313" key="5">
    <source>
        <dbReference type="Proteomes" id="UP000321379"/>
    </source>
</evidence>
<keyword evidence="5" id="KW-1185">Reference proteome</keyword>
<dbReference type="InterPro" id="IPR000182">
    <property type="entry name" value="GNAT_dom"/>
</dbReference>
<sequence>MSTTAATSPASSSAVRLATPSDVDAVFALVEQLGIGEKPNRESFVEAFAHAVEPSRDHILLVAELDGVVSAYAYTTIERLLYTNGDSAQLQELAVNTPARDRGLGSLLVSAIEDECRSRGVRQLTVASSHAARFYERLDYRSTSDFLKKRFDND</sequence>
<keyword evidence="1 4" id="KW-0808">Transferase</keyword>
<comment type="caution">
    <text evidence="4">The sequence shown here is derived from an EMBL/GenBank/DDBJ whole genome shotgun (WGS) entry which is preliminary data.</text>
</comment>
<gene>
    <name evidence="4" type="ORF">FVP33_09365</name>
</gene>
<dbReference type="EMBL" id="VRMG01000006">
    <property type="protein sequence ID" value="TXN30707.1"/>
    <property type="molecule type" value="Genomic_DNA"/>
</dbReference>
<evidence type="ECO:0000259" key="3">
    <source>
        <dbReference type="PROSITE" id="PS51186"/>
    </source>
</evidence>
<evidence type="ECO:0000313" key="4">
    <source>
        <dbReference type="EMBL" id="TXN30707.1"/>
    </source>
</evidence>